<protein>
    <submittedName>
        <fullName evidence="1">GTPase IMAP family member 8-like protein</fullName>
    </submittedName>
</protein>
<dbReference type="EMBL" id="BRZM01000134">
    <property type="protein sequence ID" value="GLD68427.1"/>
    <property type="molecule type" value="Genomic_DNA"/>
</dbReference>
<sequence length="105" mass="11668">MQHLFFLGVIKEKEPVSSRILVKVLERSRETLAAKAILGQTELDSVSTSSECVKHQERCVDAISCGAACLVWKTSGGSDEESFRCISSVILRPMPSSWSYLWVPH</sequence>
<evidence type="ECO:0000313" key="1">
    <source>
        <dbReference type="EMBL" id="GLD68427.1"/>
    </source>
</evidence>
<dbReference type="Proteomes" id="UP001279410">
    <property type="component" value="Unassembled WGS sequence"/>
</dbReference>
<name>A0AAD3N606_LATJO</name>
<accession>A0AAD3N606</accession>
<comment type="caution">
    <text evidence="1">The sequence shown here is derived from an EMBL/GenBank/DDBJ whole genome shotgun (WGS) entry which is preliminary data.</text>
</comment>
<organism evidence="1 2">
    <name type="scientific">Lates japonicus</name>
    <name type="common">Japanese lates</name>
    <dbReference type="NCBI Taxonomy" id="270547"/>
    <lineage>
        <taxon>Eukaryota</taxon>
        <taxon>Metazoa</taxon>
        <taxon>Chordata</taxon>
        <taxon>Craniata</taxon>
        <taxon>Vertebrata</taxon>
        <taxon>Euteleostomi</taxon>
        <taxon>Actinopterygii</taxon>
        <taxon>Neopterygii</taxon>
        <taxon>Teleostei</taxon>
        <taxon>Neoteleostei</taxon>
        <taxon>Acanthomorphata</taxon>
        <taxon>Carangaria</taxon>
        <taxon>Carangaria incertae sedis</taxon>
        <taxon>Centropomidae</taxon>
        <taxon>Lates</taxon>
    </lineage>
</organism>
<evidence type="ECO:0000313" key="2">
    <source>
        <dbReference type="Proteomes" id="UP001279410"/>
    </source>
</evidence>
<dbReference type="AlphaFoldDB" id="A0AAD3N606"/>
<gene>
    <name evidence="1" type="ORF">AKAME5_001974000</name>
</gene>
<proteinExistence type="predicted"/>
<keyword evidence="2" id="KW-1185">Reference proteome</keyword>
<reference evidence="1" key="1">
    <citation type="submission" date="2022-08" db="EMBL/GenBank/DDBJ databases">
        <title>Genome sequencing of akame (Lates japonicus).</title>
        <authorList>
            <person name="Hashiguchi Y."/>
            <person name="Takahashi H."/>
        </authorList>
    </citation>
    <scope>NUCLEOTIDE SEQUENCE</scope>
    <source>
        <strain evidence="1">Kochi</strain>
    </source>
</reference>